<dbReference type="InterPro" id="IPR036291">
    <property type="entry name" value="NAD(P)-bd_dom_sf"/>
</dbReference>
<organism evidence="4 6">
    <name type="scientific">Vibrio fluvialis</name>
    <dbReference type="NCBI Taxonomy" id="676"/>
    <lineage>
        <taxon>Bacteria</taxon>
        <taxon>Pseudomonadati</taxon>
        <taxon>Pseudomonadota</taxon>
        <taxon>Gammaproteobacteria</taxon>
        <taxon>Vibrionales</taxon>
        <taxon>Vibrionaceae</taxon>
        <taxon>Vibrio</taxon>
    </lineage>
</organism>
<dbReference type="Pfam" id="PF00106">
    <property type="entry name" value="adh_short"/>
    <property type="match status" value="1"/>
</dbReference>
<dbReference type="Gene3D" id="3.40.50.720">
    <property type="entry name" value="NAD(P)-binding Rossmann-like Domain"/>
    <property type="match status" value="1"/>
</dbReference>
<protein>
    <submittedName>
        <fullName evidence="3">KR domain-containing protein</fullName>
    </submittedName>
    <submittedName>
        <fullName evidence="4">Short-chain dehydrogenase/reductase family oxidoreductase</fullName>
        <ecNumber evidence="4">1.1.1.276</ecNumber>
    </submittedName>
</protein>
<dbReference type="InterPro" id="IPR002347">
    <property type="entry name" value="SDR_fam"/>
</dbReference>
<dbReference type="AlphaFoldDB" id="A0AAX2LMK4"/>
<dbReference type="PANTHER" id="PTHR44196:SF1">
    <property type="entry name" value="DEHYDROGENASE_REDUCTASE SDR FAMILY MEMBER 7B"/>
    <property type="match status" value="1"/>
</dbReference>
<dbReference type="KEGG" id="vfl:AL536_11920"/>
<dbReference type="InterPro" id="IPR020904">
    <property type="entry name" value="Sc_DH/Rdtase_CS"/>
</dbReference>
<evidence type="ECO:0000313" key="5">
    <source>
        <dbReference type="Proteomes" id="UP000057088"/>
    </source>
</evidence>
<dbReference type="PANTHER" id="PTHR44196">
    <property type="entry name" value="DEHYDROGENASE/REDUCTASE SDR FAMILY MEMBER 7B"/>
    <property type="match status" value="1"/>
</dbReference>
<reference evidence="4 6" key="3">
    <citation type="submission" date="2018-06" db="EMBL/GenBank/DDBJ databases">
        <authorList>
            <consortium name="Pathogen Informatics"/>
            <person name="Doyle S."/>
        </authorList>
    </citation>
    <scope>NUCLEOTIDE SEQUENCE [LARGE SCALE GENOMIC DNA]</scope>
    <source>
        <strain evidence="4 6">NCTC11327</strain>
    </source>
</reference>
<dbReference type="EMBL" id="CP014035">
    <property type="protein sequence ID" value="AMF94193.1"/>
    <property type="molecule type" value="Genomic_DNA"/>
</dbReference>
<sequence length="246" mass="27079">MSGVLITGATSGIGRQLAQDYARLGWQVIACGRNEQILSELSALYASITPLQFDLTDLDATLTALNSLPFIPTLWILNAGDCEYIDDGEMDARLMARVMQINVLGMANAIEAIQPHLSKSHRVALVGSIASELALPRAEAYGASKAAVAYLARTLRLDWASKGINVTCVFPGFVATPLTQKNTFEMPMIISVERASHAIRHGLEKGVANLYFPARFTWVVRMLGMLPYTWQYQIVSRLFRTQKDNS</sequence>
<evidence type="ECO:0000256" key="2">
    <source>
        <dbReference type="ARBA" id="ARBA00023002"/>
    </source>
</evidence>
<dbReference type="GeneID" id="29385558"/>
<accession>A0AAX2LMK4</accession>
<evidence type="ECO:0000313" key="4">
    <source>
        <dbReference type="EMBL" id="SUP22728.1"/>
    </source>
</evidence>
<dbReference type="RefSeq" id="WP_061056400.1">
    <property type="nucleotide sequence ID" value="NZ_CABLBX010000001.1"/>
</dbReference>
<dbReference type="SUPFAM" id="SSF51735">
    <property type="entry name" value="NAD(P)-binding Rossmann-fold domains"/>
    <property type="match status" value="1"/>
</dbReference>
<dbReference type="NCBIfam" id="NF004765">
    <property type="entry name" value="PRK06101.1"/>
    <property type="match status" value="1"/>
</dbReference>
<dbReference type="EC" id="1.1.1.276" evidence="4"/>
<reference evidence="3" key="2">
    <citation type="submission" date="2018-01" db="EMBL/GenBank/DDBJ databases">
        <title>FDA dAtabase for Regulatory Grade micrObial Sequences (FDA-ARGOS): Supporting development and validation of Infectious Disease Dx tests.</title>
        <authorList>
            <person name="Hoffmann M."/>
            <person name="Allard M."/>
            <person name="Evans P."/>
            <person name="Brown E."/>
            <person name="Tallon L."/>
            <person name="Sadzewicz L."/>
            <person name="Sengamalay N."/>
            <person name="Ott S."/>
            <person name="Godinez A."/>
            <person name="Nagaraj S."/>
            <person name="Vyas G."/>
            <person name="Aluvathingal J."/>
            <person name="Nadendla S."/>
            <person name="Geyer C."/>
            <person name="Sichtig H."/>
        </authorList>
    </citation>
    <scope>NUCLEOTIDE SEQUENCE</scope>
    <source>
        <strain evidence="3">ATCC 33809</strain>
    </source>
</reference>
<reference evidence="5" key="1">
    <citation type="submission" date="2015-12" db="EMBL/GenBank/DDBJ databases">
        <title>FDA dAtabase for Regulatory Grade micrObial Sequences (FDA-ARGOS): Supporting development and validation of Infectious Disease Dx tests.</title>
        <authorList>
            <person name="Hoffmann M."/>
            <person name="Allard M."/>
            <person name="Evans P."/>
            <person name="Brown E."/>
            <person name="Tallon L.J."/>
            <person name="Sadzewicz L."/>
            <person name="Sengamalay N."/>
            <person name="Ott S."/>
            <person name="Godinez A."/>
            <person name="Nagaraj S."/>
            <person name="Vyas G."/>
            <person name="Aluvathingal J."/>
            <person name="Nadendla S."/>
            <person name="Geyer C."/>
            <person name="Sichtig H."/>
        </authorList>
    </citation>
    <scope>NUCLEOTIDE SEQUENCE [LARGE SCALE GENOMIC DNA]</scope>
    <source>
        <strain evidence="5">ATCC 33809</strain>
    </source>
</reference>
<dbReference type="PRINTS" id="PR00081">
    <property type="entry name" value="GDHRDH"/>
</dbReference>
<dbReference type="Proteomes" id="UP000057088">
    <property type="component" value="Chromosome 2"/>
</dbReference>
<dbReference type="Proteomes" id="UP000254626">
    <property type="component" value="Unassembled WGS sequence"/>
</dbReference>
<evidence type="ECO:0000313" key="3">
    <source>
        <dbReference type="EMBL" id="AMF94193.1"/>
    </source>
</evidence>
<keyword evidence="5" id="KW-1185">Reference proteome</keyword>
<dbReference type="GO" id="GO:0031132">
    <property type="term" value="F:serine 3-dehydrogenase activity"/>
    <property type="evidence" value="ECO:0007669"/>
    <property type="project" value="UniProtKB-EC"/>
</dbReference>
<comment type="similarity">
    <text evidence="1">Belongs to the short-chain dehydrogenases/reductases (SDR) family.</text>
</comment>
<name>A0AAX2LMK4_VIBFL</name>
<proteinExistence type="inferred from homology"/>
<gene>
    <name evidence="4" type="primary">sdh</name>
    <name evidence="3" type="ORF">AL536_11920</name>
    <name evidence="4" type="ORF">NCTC11327_01117</name>
</gene>
<dbReference type="EMBL" id="UHIP01000001">
    <property type="protein sequence ID" value="SUP22728.1"/>
    <property type="molecule type" value="Genomic_DNA"/>
</dbReference>
<evidence type="ECO:0000313" key="6">
    <source>
        <dbReference type="Proteomes" id="UP000254626"/>
    </source>
</evidence>
<dbReference type="GO" id="GO:0016020">
    <property type="term" value="C:membrane"/>
    <property type="evidence" value="ECO:0007669"/>
    <property type="project" value="TreeGrafter"/>
</dbReference>
<keyword evidence="2 4" id="KW-0560">Oxidoreductase</keyword>
<evidence type="ECO:0000256" key="1">
    <source>
        <dbReference type="ARBA" id="ARBA00006484"/>
    </source>
</evidence>
<dbReference type="PROSITE" id="PS00061">
    <property type="entry name" value="ADH_SHORT"/>
    <property type="match status" value="1"/>
</dbReference>